<dbReference type="InterPro" id="IPR044859">
    <property type="entry name" value="Allene_oxi_cyc_Dirigent"/>
</dbReference>
<comment type="function">
    <text evidence="4">Dirigent proteins impart stereoselectivity on the phenoxy radical-coupling reaction, yielding optically active lignans from two molecules of coniferyl alcohol in the biosynthesis of lignans, flavonolignans, and alkaloids and thus plays a central role in plant secondary metabolism.</text>
</comment>
<dbReference type="PANTHER" id="PTHR21495">
    <property type="entry name" value="NUCLEOPORIN-RELATED"/>
    <property type="match status" value="1"/>
</dbReference>
<keyword evidence="4" id="KW-0052">Apoplast</keyword>
<keyword evidence="6" id="KW-1185">Reference proteome</keyword>
<protein>
    <recommendedName>
        <fullName evidence="4">Dirigent protein</fullName>
    </recommendedName>
</protein>
<sequence>MSGNNPSAVVVAQPNTMTTFGRVAAVDDPLTVSLSVKSEVVGNVRGLWVSSAQDGASLIIYMDFEFTLGEFNGSSISVFSRNPLTESERELTVVGGRGKFRMAQGFARLETYFANFTNGDAIVEYNATVIHY</sequence>
<dbReference type="EMBL" id="VEPZ02001131">
    <property type="protein sequence ID" value="KAE8692635.1"/>
    <property type="molecule type" value="Genomic_DNA"/>
</dbReference>
<dbReference type="AlphaFoldDB" id="A0A6A2ZP13"/>
<reference evidence="5" key="1">
    <citation type="submission" date="2019-09" db="EMBL/GenBank/DDBJ databases">
        <title>Draft genome information of white flower Hibiscus syriacus.</title>
        <authorList>
            <person name="Kim Y.-M."/>
        </authorList>
    </citation>
    <scope>NUCLEOTIDE SEQUENCE [LARGE SCALE GENOMIC DNA]</scope>
    <source>
        <strain evidence="5">YM2019G1</strain>
    </source>
</reference>
<comment type="similarity">
    <text evidence="1 4">Belongs to the plant dirigent protein family.</text>
</comment>
<evidence type="ECO:0000313" key="6">
    <source>
        <dbReference type="Proteomes" id="UP000436088"/>
    </source>
</evidence>
<comment type="caution">
    <text evidence="5">The sequence shown here is derived from an EMBL/GenBank/DDBJ whole genome shotgun (WGS) entry which is preliminary data.</text>
</comment>
<evidence type="ECO:0000256" key="1">
    <source>
        <dbReference type="ARBA" id="ARBA00010746"/>
    </source>
</evidence>
<dbReference type="InterPro" id="IPR004265">
    <property type="entry name" value="Dirigent"/>
</dbReference>
<evidence type="ECO:0000313" key="5">
    <source>
        <dbReference type="EMBL" id="KAE8692635.1"/>
    </source>
</evidence>
<dbReference type="GO" id="GO:0048046">
    <property type="term" value="C:apoplast"/>
    <property type="evidence" value="ECO:0007669"/>
    <property type="project" value="UniProtKB-SubCell"/>
</dbReference>
<organism evidence="5 6">
    <name type="scientific">Hibiscus syriacus</name>
    <name type="common">Rose of Sharon</name>
    <dbReference type="NCBI Taxonomy" id="106335"/>
    <lineage>
        <taxon>Eukaryota</taxon>
        <taxon>Viridiplantae</taxon>
        <taxon>Streptophyta</taxon>
        <taxon>Embryophyta</taxon>
        <taxon>Tracheophyta</taxon>
        <taxon>Spermatophyta</taxon>
        <taxon>Magnoliopsida</taxon>
        <taxon>eudicotyledons</taxon>
        <taxon>Gunneridae</taxon>
        <taxon>Pentapetalae</taxon>
        <taxon>rosids</taxon>
        <taxon>malvids</taxon>
        <taxon>Malvales</taxon>
        <taxon>Malvaceae</taxon>
        <taxon>Malvoideae</taxon>
        <taxon>Hibiscus</taxon>
    </lineage>
</organism>
<dbReference type="Gene3D" id="2.40.480.10">
    <property type="entry name" value="Allene oxide cyclase-like"/>
    <property type="match status" value="1"/>
</dbReference>
<name>A0A6A2ZP13_HIBSY</name>
<evidence type="ECO:0000256" key="3">
    <source>
        <dbReference type="ARBA" id="ARBA00022525"/>
    </source>
</evidence>
<accession>A0A6A2ZP13</accession>
<dbReference type="Pfam" id="PF03018">
    <property type="entry name" value="Dirigent"/>
    <property type="match status" value="1"/>
</dbReference>
<comment type="subcellular location">
    <subcellularLocation>
        <location evidence="4">Secreted</location>
        <location evidence="4">Extracellular space</location>
        <location evidence="4">Apoplast</location>
    </subcellularLocation>
</comment>
<dbReference type="GO" id="GO:0009699">
    <property type="term" value="P:phenylpropanoid biosynthetic process"/>
    <property type="evidence" value="ECO:0007669"/>
    <property type="project" value="UniProtKB-ARBA"/>
</dbReference>
<evidence type="ECO:0000256" key="4">
    <source>
        <dbReference type="RuleBase" id="RU363099"/>
    </source>
</evidence>
<comment type="subunit">
    <text evidence="2 4">Homodimer.</text>
</comment>
<dbReference type="Proteomes" id="UP000436088">
    <property type="component" value="Unassembled WGS sequence"/>
</dbReference>
<keyword evidence="3 4" id="KW-0964">Secreted</keyword>
<proteinExistence type="inferred from homology"/>
<evidence type="ECO:0000256" key="2">
    <source>
        <dbReference type="ARBA" id="ARBA00011738"/>
    </source>
</evidence>
<gene>
    <name evidence="5" type="ORF">F3Y22_tig00110831pilonHSYRG00270</name>
</gene>